<accession>A0ABP1F5L3</accession>
<organism evidence="1 2">
    <name type="scientific">Tenacibaculum polynesiense</name>
    <dbReference type="NCBI Taxonomy" id="3137857"/>
    <lineage>
        <taxon>Bacteria</taxon>
        <taxon>Pseudomonadati</taxon>
        <taxon>Bacteroidota</taxon>
        <taxon>Flavobacteriia</taxon>
        <taxon>Flavobacteriales</taxon>
        <taxon>Flavobacteriaceae</taxon>
        <taxon>Tenacibaculum</taxon>
    </lineage>
</organism>
<dbReference type="EMBL" id="CAXJIO010000014">
    <property type="protein sequence ID" value="CAL2103753.1"/>
    <property type="molecule type" value="Genomic_DNA"/>
</dbReference>
<evidence type="ECO:0000313" key="2">
    <source>
        <dbReference type="Proteomes" id="UP001497527"/>
    </source>
</evidence>
<dbReference type="InterPro" id="IPR026341">
    <property type="entry name" value="T9SS_type_B"/>
</dbReference>
<comment type="caution">
    <text evidence="1">The sequence shown here is derived from an EMBL/GenBank/DDBJ whole genome shotgun (WGS) entry which is preliminary data.</text>
</comment>
<dbReference type="Proteomes" id="UP001497527">
    <property type="component" value="Unassembled WGS sequence"/>
</dbReference>
<evidence type="ECO:0000313" key="1">
    <source>
        <dbReference type="EMBL" id="CAL2103753.1"/>
    </source>
</evidence>
<reference evidence="1 2" key="1">
    <citation type="submission" date="2024-05" db="EMBL/GenBank/DDBJ databases">
        <authorList>
            <person name="Duchaud E."/>
        </authorList>
    </citation>
    <scope>NUCLEOTIDE SEQUENCE [LARGE SCALE GENOMIC DNA]</scope>
    <source>
        <strain evidence="1">Ena-SAMPLE-TAB-13-05-2024-13:56:06:370-140308</strain>
    </source>
</reference>
<protein>
    <recommendedName>
        <fullName evidence="3">Gliding motility-associated-like protein</fullName>
    </recommendedName>
</protein>
<gene>
    <name evidence="1" type="ORF">T190423A01A_50001</name>
</gene>
<dbReference type="Pfam" id="PF13585">
    <property type="entry name" value="CHU_C"/>
    <property type="match status" value="1"/>
</dbReference>
<keyword evidence="2" id="KW-1185">Reference proteome</keyword>
<proteinExistence type="predicted"/>
<dbReference type="NCBIfam" id="TIGR04131">
    <property type="entry name" value="Bac_Flav_CTERM"/>
    <property type="match status" value="1"/>
</dbReference>
<name>A0ABP1F5L3_9FLAO</name>
<evidence type="ECO:0008006" key="3">
    <source>
        <dbReference type="Google" id="ProtNLM"/>
    </source>
</evidence>
<sequence>MGTKLNPGHVINTSQTIFIYNVDPINTTCSNESSFNITINNKPIIDTLNDISLYDSYILPVITNGNYYTESNGMGTKLNPGHVINTSQTLFIYSIDSNTNCSNQSSFTITIQKFDDDIHIPPYFTPNNDGKNDTWIVKGNGISEVLIYNRFGKKIGKINPNDSGWNGYYNGEQLASNTYWYQVVYKNGKVKIGSFALVRK</sequence>